<dbReference type="Pfam" id="PF15952">
    <property type="entry name" value="ESM4"/>
    <property type="match status" value="1"/>
</dbReference>
<accession>A0AA38M7B2</accession>
<dbReference type="GO" id="GO:0007423">
    <property type="term" value="P:sensory organ development"/>
    <property type="evidence" value="ECO:0007669"/>
    <property type="project" value="InterPro"/>
</dbReference>
<dbReference type="PANTHER" id="PTHR12254">
    <property type="entry name" value="ENHANCER OF SPLIT MALPHA PROTEIN"/>
    <property type="match status" value="1"/>
</dbReference>
<dbReference type="EMBL" id="JALNTZ010000007">
    <property type="protein sequence ID" value="KAJ3646041.1"/>
    <property type="molecule type" value="Genomic_DNA"/>
</dbReference>
<dbReference type="GO" id="GO:0007219">
    <property type="term" value="P:Notch signaling pathway"/>
    <property type="evidence" value="ECO:0007669"/>
    <property type="project" value="InterPro"/>
</dbReference>
<evidence type="ECO:0000313" key="1">
    <source>
        <dbReference type="EMBL" id="KAJ3646041.1"/>
    </source>
</evidence>
<dbReference type="PANTHER" id="PTHR12254:SF0">
    <property type="entry name" value="BARBU-RELATED"/>
    <property type="match status" value="1"/>
</dbReference>
<evidence type="ECO:0000313" key="2">
    <source>
        <dbReference type="Proteomes" id="UP001168821"/>
    </source>
</evidence>
<dbReference type="AlphaFoldDB" id="A0AA38M7B2"/>
<keyword evidence="2" id="KW-1185">Reference proteome</keyword>
<dbReference type="InterPro" id="IPR029686">
    <property type="entry name" value="Malpha/m4/m2"/>
</dbReference>
<proteinExistence type="predicted"/>
<reference evidence="1" key="1">
    <citation type="journal article" date="2023" name="G3 (Bethesda)">
        <title>Whole genome assemblies of Zophobas morio and Tenebrio molitor.</title>
        <authorList>
            <person name="Kaur S."/>
            <person name="Stinson S.A."/>
            <person name="diCenzo G.C."/>
        </authorList>
    </citation>
    <scope>NUCLEOTIDE SEQUENCE</scope>
    <source>
        <strain evidence="1">QUZm001</strain>
    </source>
</reference>
<sequence length="192" mass="22037">MPHLALRVPDVTTTVYISLNPMSSHHSHPCLSIMSFHNDNVANDNRFNAKKAKSPMHQLKRIIKPIFTLLKRAPSNTYKKSPQPEYFVDEYESEIDDNIANELLENEIFEEIDCCEEFAAVSVYNNGHMDIVPVFRGQRYIPVHFARTEAGTFFWTSMVAPDCDINSQGDKNAITNYQQPELQVPAYRWAQA</sequence>
<name>A0AA38M7B2_9CUCU</name>
<evidence type="ECO:0008006" key="3">
    <source>
        <dbReference type="Google" id="ProtNLM"/>
    </source>
</evidence>
<organism evidence="1 2">
    <name type="scientific">Zophobas morio</name>
    <dbReference type="NCBI Taxonomy" id="2755281"/>
    <lineage>
        <taxon>Eukaryota</taxon>
        <taxon>Metazoa</taxon>
        <taxon>Ecdysozoa</taxon>
        <taxon>Arthropoda</taxon>
        <taxon>Hexapoda</taxon>
        <taxon>Insecta</taxon>
        <taxon>Pterygota</taxon>
        <taxon>Neoptera</taxon>
        <taxon>Endopterygota</taxon>
        <taxon>Coleoptera</taxon>
        <taxon>Polyphaga</taxon>
        <taxon>Cucujiformia</taxon>
        <taxon>Tenebrionidae</taxon>
        <taxon>Zophobas</taxon>
    </lineage>
</organism>
<dbReference type="Proteomes" id="UP001168821">
    <property type="component" value="Unassembled WGS sequence"/>
</dbReference>
<protein>
    <recommendedName>
        <fullName evidence="3">Enhancer of split malpha protein</fullName>
    </recommendedName>
</protein>
<comment type="caution">
    <text evidence="1">The sequence shown here is derived from an EMBL/GenBank/DDBJ whole genome shotgun (WGS) entry which is preliminary data.</text>
</comment>
<gene>
    <name evidence="1" type="ORF">Zmor_023652</name>
</gene>